<sequence>MNLARIPLEKRLPFEFEITRVLMAATYVHRPMMIAVYLTNDKITDACCDLAPLEPFSIIELKIQKSYRIQLNCLAPKFGFEIAFSPEFPPSSFAVAGNESRMMTNLFRDKSKSFLGIVSFISLP</sequence>
<dbReference type="EMBL" id="GISG01197737">
    <property type="protein sequence ID" value="MBA4657704.1"/>
    <property type="molecule type" value="Transcribed_RNA"/>
</dbReference>
<proteinExistence type="predicted"/>
<organism evidence="1">
    <name type="scientific">Opuntia streptacantha</name>
    <name type="common">Prickly pear cactus</name>
    <name type="synonym">Opuntia cardona</name>
    <dbReference type="NCBI Taxonomy" id="393608"/>
    <lineage>
        <taxon>Eukaryota</taxon>
        <taxon>Viridiplantae</taxon>
        <taxon>Streptophyta</taxon>
        <taxon>Embryophyta</taxon>
        <taxon>Tracheophyta</taxon>
        <taxon>Spermatophyta</taxon>
        <taxon>Magnoliopsida</taxon>
        <taxon>eudicotyledons</taxon>
        <taxon>Gunneridae</taxon>
        <taxon>Pentapetalae</taxon>
        <taxon>Caryophyllales</taxon>
        <taxon>Cactineae</taxon>
        <taxon>Cactaceae</taxon>
        <taxon>Opuntioideae</taxon>
        <taxon>Opuntia</taxon>
    </lineage>
</organism>
<protein>
    <submittedName>
        <fullName evidence="1">Uncharacterized protein</fullName>
    </submittedName>
</protein>
<reference evidence="1" key="2">
    <citation type="submission" date="2020-07" db="EMBL/GenBank/DDBJ databases">
        <authorList>
            <person name="Vera ALvarez R."/>
            <person name="Arias-Moreno D.M."/>
            <person name="Jimenez-Jacinto V."/>
            <person name="Jimenez-Bremont J.F."/>
            <person name="Swaminathan K."/>
            <person name="Moose S.P."/>
            <person name="Guerrero-Gonzalez M.L."/>
            <person name="Marino-Ramirez L."/>
            <person name="Landsman D."/>
            <person name="Rodriguez-Kessler M."/>
            <person name="Delgado-Sanchez P."/>
        </authorList>
    </citation>
    <scope>NUCLEOTIDE SEQUENCE</scope>
    <source>
        <tissue evidence="1">Cladode</tissue>
    </source>
</reference>
<reference evidence="1" key="1">
    <citation type="journal article" date="2013" name="J. Plant Res.">
        <title>Effect of fungi and light on seed germination of three Opuntia species from semiarid lands of central Mexico.</title>
        <authorList>
            <person name="Delgado-Sanchez P."/>
            <person name="Jimenez-Bremont J.F."/>
            <person name="Guerrero-Gonzalez Mde L."/>
            <person name="Flores J."/>
        </authorList>
    </citation>
    <scope>NUCLEOTIDE SEQUENCE</scope>
    <source>
        <tissue evidence="1">Cladode</tissue>
    </source>
</reference>
<accession>A0A7C9EBQ1</accession>
<name>A0A7C9EBQ1_OPUST</name>
<evidence type="ECO:0000313" key="1">
    <source>
        <dbReference type="EMBL" id="MBA4657704.1"/>
    </source>
</evidence>
<dbReference type="AlphaFoldDB" id="A0A7C9EBQ1"/>